<protein>
    <submittedName>
        <fullName evidence="10">BCCT family transporter</fullName>
    </submittedName>
</protein>
<sequence>MIRYLREHTSPPVFVTSAVLALALVLWGVFSPRSLAAAASATNSFIVTNFGWLYIFSASAFLVFVVVLMASRYGRIRLGPADSTPEYGTTSWFAMLFTAGMGIGLVYYAVSEPVSYFQEPPVGPGGTPEAATNAMFLTFFHWGLHPWAIYIVLGLALGYFAFRKGLPLRPASALYPLLGDRINRWPGFVVDVLAVFGTLFGLATSLGLGAQQVGAGLETLFGISNTTPLQIVLILGITAIAVVSVMLGIDKGIRNLSLINLWLAFALMVFVFAFGPTRDLLNTTVSNVGNYLQNLPAQSFQTYPGNPAAQEWQASWTLFYWGWWISWSPFVGMFLARISYGRTIRSFIAGALFAPVGASMVWLTVFGESALNTLQQDPANPLASASTDTGMFVLLQQLPVGAIAAVLASVAAIVVVVLFFATSSDSGSLVVDILTNGGDPNPRWQQRLFWAVMEGVIAAVLLGAGAVSGADALSALQTASILAGLPFCLVLIAMAVGLVKALSTERFVVRFPSEASPMPGLREAAARPVPAGHVTGANGTGRHSADDDSSDFGEPSDGAGLDEDEVDPSLGETTVAEVSQAPAGPMSRRG</sequence>
<dbReference type="PANTHER" id="PTHR30047:SF7">
    <property type="entry name" value="HIGH-AFFINITY CHOLINE TRANSPORT PROTEIN"/>
    <property type="match status" value="1"/>
</dbReference>
<feature type="transmembrane region" description="Helical" evidence="9">
    <location>
        <begin position="91"/>
        <end position="110"/>
    </location>
</feature>
<feature type="transmembrane region" description="Helical" evidence="9">
    <location>
        <begin position="448"/>
        <end position="467"/>
    </location>
</feature>
<comment type="similarity">
    <text evidence="2">Belongs to the BCCT transporter (TC 2.A.15) family.</text>
</comment>
<name>A0ABT5SZ45_9PSEU</name>
<evidence type="ECO:0000256" key="9">
    <source>
        <dbReference type="SAM" id="Phobius"/>
    </source>
</evidence>
<dbReference type="PANTHER" id="PTHR30047">
    <property type="entry name" value="HIGH-AFFINITY CHOLINE TRANSPORT PROTEIN-RELATED"/>
    <property type="match status" value="1"/>
</dbReference>
<keyword evidence="5 9" id="KW-0812">Transmembrane</keyword>
<feature type="transmembrane region" description="Helical" evidence="9">
    <location>
        <begin position="256"/>
        <end position="275"/>
    </location>
</feature>
<reference evidence="10 11" key="1">
    <citation type="submission" date="2023-02" db="EMBL/GenBank/DDBJ databases">
        <title>Genome sequencing required for Actinomycetospora new species description.</title>
        <authorList>
            <person name="Saimee Y."/>
            <person name="Duangmal K."/>
        </authorList>
    </citation>
    <scope>NUCLEOTIDE SEQUENCE [LARGE SCALE GENOMIC DNA]</scope>
    <source>
        <strain evidence="10 11">DW7H6</strain>
    </source>
</reference>
<dbReference type="InterPro" id="IPR038377">
    <property type="entry name" value="Na/Glc_symporter_sf"/>
</dbReference>
<keyword evidence="6 9" id="KW-1133">Transmembrane helix</keyword>
<feature type="transmembrane region" description="Helical" evidence="9">
    <location>
        <begin position="229"/>
        <end position="249"/>
    </location>
</feature>
<feature type="transmembrane region" description="Helical" evidence="9">
    <location>
        <begin position="50"/>
        <end position="70"/>
    </location>
</feature>
<evidence type="ECO:0000256" key="3">
    <source>
        <dbReference type="ARBA" id="ARBA00022448"/>
    </source>
</evidence>
<gene>
    <name evidence="10" type="ORF">PGB27_22015</name>
</gene>
<dbReference type="Pfam" id="PF02028">
    <property type="entry name" value="BCCT"/>
    <property type="match status" value="1"/>
</dbReference>
<evidence type="ECO:0000256" key="8">
    <source>
        <dbReference type="SAM" id="MobiDB-lite"/>
    </source>
</evidence>
<feature type="transmembrane region" description="Helical" evidence="9">
    <location>
        <begin position="479"/>
        <end position="502"/>
    </location>
</feature>
<feature type="transmembrane region" description="Helical" evidence="9">
    <location>
        <begin position="144"/>
        <end position="162"/>
    </location>
</feature>
<feature type="transmembrane region" description="Helical" evidence="9">
    <location>
        <begin position="400"/>
        <end position="421"/>
    </location>
</feature>
<keyword evidence="3" id="KW-0813">Transport</keyword>
<evidence type="ECO:0000256" key="1">
    <source>
        <dbReference type="ARBA" id="ARBA00004651"/>
    </source>
</evidence>
<dbReference type="EMBL" id="JAQZAO010000010">
    <property type="protein sequence ID" value="MDD7968029.1"/>
    <property type="molecule type" value="Genomic_DNA"/>
</dbReference>
<evidence type="ECO:0000313" key="10">
    <source>
        <dbReference type="EMBL" id="MDD7968029.1"/>
    </source>
</evidence>
<evidence type="ECO:0000256" key="2">
    <source>
        <dbReference type="ARBA" id="ARBA00005658"/>
    </source>
</evidence>
<accession>A0ABT5SZ45</accession>
<dbReference type="InterPro" id="IPR018093">
    <property type="entry name" value="BCCT_CS"/>
</dbReference>
<feature type="transmembrane region" description="Helical" evidence="9">
    <location>
        <begin position="321"/>
        <end position="340"/>
    </location>
</feature>
<dbReference type="Gene3D" id="1.20.1730.10">
    <property type="entry name" value="Sodium/glucose cotransporter"/>
    <property type="match status" value="1"/>
</dbReference>
<evidence type="ECO:0000256" key="7">
    <source>
        <dbReference type="ARBA" id="ARBA00023136"/>
    </source>
</evidence>
<dbReference type="PROSITE" id="PS01303">
    <property type="entry name" value="BCCT"/>
    <property type="match status" value="1"/>
</dbReference>
<keyword evidence="7 9" id="KW-0472">Membrane</keyword>
<dbReference type="RefSeq" id="WP_274202559.1">
    <property type="nucleotide sequence ID" value="NZ_JAQZAO010000010.1"/>
</dbReference>
<dbReference type="NCBIfam" id="TIGR00842">
    <property type="entry name" value="bcct"/>
    <property type="match status" value="1"/>
</dbReference>
<keyword evidence="11" id="KW-1185">Reference proteome</keyword>
<feature type="region of interest" description="Disordered" evidence="8">
    <location>
        <begin position="527"/>
        <end position="590"/>
    </location>
</feature>
<feature type="transmembrane region" description="Helical" evidence="9">
    <location>
        <begin position="347"/>
        <end position="365"/>
    </location>
</feature>
<dbReference type="Proteomes" id="UP001300763">
    <property type="component" value="Unassembled WGS sequence"/>
</dbReference>
<feature type="transmembrane region" description="Helical" evidence="9">
    <location>
        <begin position="12"/>
        <end position="30"/>
    </location>
</feature>
<keyword evidence="4" id="KW-1003">Cell membrane</keyword>
<comment type="subcellular location">
    <subcellularLocation>
        <location evidence="1">Cell membrane</location>
        <topology evidence="1">Multi-pass membrane protein</topology>
    </subcellularLocation>
</comment>
<proteinExistence type="inferred from homology"/>
<evidence type="ECO:0000313" key="11">
    <source>
        <dbReference type="Proteomes" id="UP001300763"/>
    </source>
</evidence>
<evidence type="ECO:0000256" key="5">
    <source>
        <dbReference type="ARBA" id="ARBA00022692"/>
    </source>
</evidence>
<evidence type="ECO:0000256" key="6">
    <source>
        <dbReference type="ARBA" id="ARBA00022989"/>
    </source>
</evidence>
<dbReference type="InterPro" id="IPR000060">
    <property type="entry name" value="BCCT_transptr"/>
</dbReference>
<feature type="transmembrane region" description="Helical" evidence="9">
    <location>
        <begin position="188"/>
        <end position="209"/>
    </location>
</feature>
<comment type="caution">
    <text evidence="10">The sequence shown here is derived from an EMBL/GenBank/DDBJ whole genome shotgun (WGS) entry which is preliminary data.</text>
</comment>
<organism evidence="10 11">
    <name type="scientific">Actinomycetospora lemnae</name>
    <dbReference type="NCBI Taxonomy" id="3019891"/>
    <lineage>
        <taxon>Bacteria</taxon>
        <taxon>Bacillati</taxon>
        <taxon>Actinomycetota</taxon>
        <taxon>Actinomycetes</taxon>
        <taxon>Pseudonocardiales</taxon>
        <taxon>Pseudonocardiaceae</taxon>
        <taxon>Actinomycetospora</taxon>
    </lineage>
</organism>
<evidence type="ECO:0000256" key="4">
    <source>
        <dbReference type="ARBA" id="ARBA00022475"/>
    </source>
</evidence>